<evidence type="ECO:0000259" key="2">
    <source>
        <dbReference type="Pfam" id="PF11790"/>
    </source>
</evidence>
<evidence type="ECO:0000256" key="1">
    <source>
        <dbReference type="SAM" id="SignalP"/>
    </source>
</evidence>
<organism evidence="3 4">
    <name type="scientific">Sphingomonas morindae</name>
    <dbReference type="NCBI Taxonomy" id="1541170"/>
    <lineage>
        <taxon>Bacteria</taxon>
        <taxon>Pseudomonadati</taxon>
        <taxon>Pseudomonadota</taxon>
        <taxon>Alphaproteobacteria</taxon>
        <taxon>Sphingomonadales</taxon>
        <taxon>Sphingomonadaceae</taxon>
        <taxon>Sphingomonas</taxon>
    </lineage>
</organism>
<dbReference type="InterPro" id="IPR053183">
    <property type="entry name" value="ASL1"/>
</dbReference>
<proteinExistence type="predicted"/>
<dbReference type="PANTHER" id="PTHR34154:SF3">
    <property type="entry name" value="ALKALI-SENSITIVE LINKAGE PROTEIN 1"/>
    <property type="match status" value="1"/>
</dbReference>
<name>A0ABY4XEK1_9SPHN</name>
<dbReference type="PANTHER" id="PTHR34154">
    <property type="entry name" value="ALKALI-SENSITIVE LINKAGE PROTEIN 1"/>
    <property type="match status" value="1"/>
</dbReference>
<dbReference type="Pfam" id="PF11790">
    <property type="entry name" value="Glyco_hydro_cc"/>
    <property type="match status" value="1"/>
</dbReference>
<keyword evidence="3" id="KW-0614">Plasmid</keyword>
<accession>A0ABY4XEK1</accession>
<keyword evidence="4" id="KW-1185">Reference proteome</keyword>
<keyword evidence="3" id="KW-0378">Hydrolase</keyword>
<geneLocation type="plasmid" evidence="3 4">
    <name>p2</name>
</geneLocation>
<evidence type="ECO:0000313" key="3">
    <source>
        <dbReference type="EMBL" id="USI75244.1"/>
    </source>
</evidence>
<protein>
    <submittedName>
        <fullName evidence="3">Glycoside hydrolase family protein</fullName>
    </submittedName>
</protein>
<dbReference type="Proteomes" id="UP001056937">
    <property type="component" value="Plasmid p2"/>
</dbReference>
<sequence length="272" mass="29952">MTLTRRSLLARGGAALASSLADAPTFALPDHATGKKGLAGAAPVASGLRTDWYYDWGVHRAGKGVPDADPSIRFVPMIWGLNGNTDAALAKMRGTRLPVLFGFNEPDHHDQSNLRVEQALDAWPNLQGIAADLVSPSCAQPHQQWMQRFVEGAERRGLHFDSVGFHHYGSADPHDLIGLLHHVHEMYKRPIWVTEFGCVDWSAHGERKNRYTERDAVRFIETVCPFMERTPWIRGYAWYPWGKPGGGGPLSASAFFQPDGSLTDAGHAYAAV</sequence>
<dbReference type="RefSeq" id="WP_252169051.1">
    <property type="nucleotide sequence ID" value="NZ_CP084933.1"/>
</dbReference>
<dbReference type="GO" id="GO:0016787">
    <property type="term" value="F:hydrolase activity"/>
    <property type="evidence" value="ECO:0007669"/>
    <property type="project" value="UniProtKB-KW"/>
</dbReference>
<dbReference type="InterPro" id="IPR024655">
    <property type="entry name" value="Asl1_glyco_hydro_catalytic"/>
</dbReference>
<dbReference type="Gene3D" id="3.20.20.80">
    <property type="entry name" value="Glycosidases"/>
    <property type="match status" value="1"/>
</dbReference>
<feature type="signal peptide" evidence="1">
    <location>
        <begin position="1"/>
        <end position="23"/>
    </location>
</feature>
<reference evidence="3" key="1">
    <citation type="journal article" date="2022" name="Toxins">
        <title>Genomic Analysis of Sphingopyxis sp. USTB-05 for Biodegrading Cyanobacterial Hepatotoxins.</title>
        <authorList>
            <person name="Liu C."/>
            <person name="Xu Q."/>
            <person name="Zhao Z."/>
            <person name="Zhang H."/>
            <person name="Liu X."/>
            <person name="Yin C."/>
            <person name="Liu Y."/>
            <person name="Yan H."/>
        </authorList>
    </citation>
    <scope>NUCLEOTIDE SEQUENCE</scope>
    <source>
        <strain evidence="3">NBD5</strain>
    </source>
</reference>
<dbReference type="SUPFAM" id="SSF51445">
    <property type="entry name" value="(Trans)glycosidases"/>
    <property type="match status" value="1"/>
</dbReference>
<dbReference type="InterPro" id="IPR017853">
    <property type="entry name" value="GH"/>
</dbReference>
<keyword evidence="1" id="KW-0732">Signal</keyword>
<gene>
    <name evidence="3" type="ORF">LHA26_19900</name>
</gene>
<evidence type="ECO:0000313" key="4">
    <source>
        <dbReference type="Proteomes" id="UP001056937"/>
    </source>
</evidence>
<dbReference type="InterPro" id="IPR006311">
    <property type="entry name" value="TAT_signal"/>
</dbReference>
<feature type="chain" id="PRO_5046682523" evidence="1">
    <location>
        <begin position="24"/>
        <end position="272"/>
    </location>
</feature>
<dbReference type="PROSITE" id="PS51318">
    <property type="entry name" value="TAT"/>
    <property type="match status" value="1"/>
</dbReference>
<dbReference type="EMBL" id="CP084933">
    <property type="protein sequence ID" value="USI75244.1"/>
    <property type="molecule type" value="Genomic_DNA"/>
</dbReference>
<feature type="domain" description="Asl1-like glycosyl hydrolase catalytic" evidence="2">
    <location>
        <begin position="46"/>
        <end position="269"/>
    </location>
</feature>